<feature type="transmembrane region" description="Helical" evidence="1">
    <location>
        <begin position="223"/>
        <end position="245"/>
    </location>
</feature>
<dbReference type="AlphaFoldDB" id="A0A653F260"/>
<dbReference type="EMBL" id="LR589176">
    <property type="protein sequence ID" value="VTP03864.1"/>
    <property type="molecule type" value="Genomic_DNA"/>
</dbReference>
<protein>
    <submittedName>
        <fullName evidence="2">Uncharacterized protein</fullName>
    </submittedName>
</protein>
<gene>
    <name evidence="2" type="ORF">BIN_B_05286</name>
</gene>
<feature type="transmembrane region" description="Helical" evidence="1">
    <location>
        <begin position="138"/>
        <end position="159"/>
    </location>
</feature>
<evidence type="ECO:0000313" key="2">
    <source>
        <dbReference type="EMBL" id="VTP03864.1"/>
    </source>
</evidence>
<evidence type="ECO:0000256" key="1">
    <source>
        <dbReference type="SAM" id="Phobius"/>
    </source>
</evidence>
<feature type="transmembrane region" description="Helical" evidence="1">
    <location>
        <begin position="73"/>
        <end position="95"/>
    </location>
</feature>
<sequence length="271" mass="28843">MPAEMFDAQRRAWIAAHCGVFMFQKRRAELLAKAIRSRARAQVGARPDPHDDQVTAPLFFRSASTATGSFESALVAVCALVAPVGWALGKALYLALVTLIPERLRAYPIPALLGSSAVCGLPLLLLYEPSPALSDSLIMPWLLGQLPATFLAAGIYGALEGWLAVDGSSDWWPLTPKTPDVDDDLILDPGVMAMPTVLDAPAQADSGRRIPPSLGARRRTPPVIRWVPIAIGGAAAATVCLWYAVTVIEATLNVPASSPLGDVGVVRLQDY</sequence>
<feature type="transmembrane region" description="Helical" evidence="1">
    <location>
        <begin position="107"/>
        <end position="126"/>
    </location>
</feature>
<accession>A0A653F260</accession>
<keyword evidence="1" id="KW-0472">Membrane</keyword>
<name>A0A653F260_9MYCO</name>
<proteinExistence type="predicted"/>
<keyword evidence="1" id="KW-1133">Transmembrane helix</keyword>
<organism evidence="2">
    <name type="scientific">Mycobacterium riyadhense</name>
    <dbReference type="NCBI Taxonomy" id="486698"/>
    <lineage>
        <taxon>Bacteria</taxon>
        <taxon>Bacillati</taxon>
        <taxon>Actinomycetota</taxon>
        <taxon>Actinomycetes</taxon>
        <taxon>Mycobacteriales</taxon>
        <taxon>Mycobacteriaceae</taxon>
        <taxon>Mycobacterium</taxon>
    </lineage>
</organism>
<reference evidence="2" key="1">
    <citation type="submission" date="2019-05" db="EMBL/GenBank/DDBJ databases">
        <authorList>
            <person name="Naeem R."/>
            <person name="Antony C."/>
            <person name="Guan Q."/>
        </authorList>
    </citation>
    <scope>NUCLEOTIDE SEQUENCE</scope>
    <source>
        <strain evidence="2">2</strain>
    </source>
</reference>
<keyword evidence="1" id="KW-0812">Transmembrane</keyword>